<dbReference type="Pfam" id="PF13408">
    <property type="entry name" value="Zn_ribbon_recom"/>
    <property type="match status" value="1"/>
</dbReference>
<dbReference type="OrthoDB" id="9781670at2"/>
<sequence>MIAIYTRQSVDKKDSISIESQIGFCMKEISSENYKIYTDKGYSGSNINRPAFEEMIRDIKIGIIKKVVVYKLDRISRSLLDFAHIIECFDKYKVEFISQTEKFDTSTSMGRAMLSIVMVFAQLERETIQQRVKDNYYQRGKAGLYLGGIAPYGYNKVQTFLNGKKTYMFGVDKEKCEIVRHIYSMYAEKSKSLGVIARYLNIKKLKTNKGYNWTPTTVGRLIRNPVFVKANADVYVYLKNKGAIINSDINDFIGENGCYVYGERKTKTTSKFTDLTNNFVTIAPHKGIISSELWLKCQYRADENRAIKNSGKGKNSWLSGLMKCGYCGYAATVVNSRGLIYINCGGRKNGFCFERKRVIYLRDIEKIAEVKLLEKIKSLKNEFYVEISSNSKEVNDLKIKLAKVEENINKLIDRMLTLNETAGSYVNERINELDNKKKILKNKINKISIEKSSQRIKREDLSEYLKNWDNYNLEQKKSVAKALIEKVVITDEEIEIVFKI</sequence>
<dbReference type="Proteomes" id="UP000001349">
    <property type="component" value="Chromosome"/>
</dbReference>
<dbReference type="GO" id="GO:0003677">
    <property type="term" value="F:DNA binding"/>
    <property type="evidence" value="ECO:0007669"/>
    <property type="project" value="InterPro"/>
</dbReference>
<dbReference type="InterPro" id="IPR050639">
    <property type="entry name" value="SSR_resolvase"/>
</dbReference>
<dbReference type="KEGG" id="cce:Ccel_2440"/>
<evidence type="ECO:0000313" key="5">
    <source>
        <dbReference type="Proteomes" id="UP000001349"/>
    </source>
</evidence>
<name>B8I604_RUMCH</name>
<evidence type="ECO:0000313" key="4">
    <source>
        <dbReference type="EMBL" id="ACL76769.1"/>
    </source>
</evidence>
<keyword evidence="5" id="KW-1185">Reference proteome</keyword>
<dbReference type="GO" id="GO:0000150">
    <property type="term" value="F:DNA strand exchange activity"/>
    <property type="evidence" value="ECO:0007669"/>
    <property type="project" value="InterPro"/>
</dbReference>
<dbReference type="PANTHER" id="PTHR30461:SF23">
    <property type="entry name" value="DNA RECOMBINASE-RELATED"/>
    <property type="match status" value="1"/>
</dbReference>
<dbReference type="SMART" id="SM00857">
    <property type="entry name" value="Resolvase"/>
    <property type="match status" value="1"/>
</dbReference>
<feature type="domain" description="Recombinase" evidence="3">
    <location>
        <begin position="151"/>
        <end position="307"/>
    </location>
</feature>
<dbReference type="Gene3D" id="3.40.50.1390">
    <property type="entry name" value="Resolvase, N-terminal catalytic domain"/>
    <property type="match status" value="1"/>
</dbReference>
<dbReference type="InterPro" id="IPR036162">
    <property type="entry name" value="Resolvase-like_N_sf"/>
</dbReference>
<dbReference type="AlphaFoldDB" id="B8I604"/>
<feature type="coiled-coil region" evidence="1">
    <location>
        <begin position="387"/>
        <end position="450"/>
    </location>
</feature>
<feature type="domain" description="Resolvase/invertase-type recombinase catalytic" evidence="2">
    <location>
        <begin position="1"/>
        <end position="143"/>
    </location>
</feature>
<dbReference type="eggNOG" id="COG1961">
    <property type="taxonomic scope" value="Bacteria"/>
</dbReference>
<accession>B8I604</accession>
<organism evidence="4 5">
    <name type="scientific">Ruminiclostridium cellulolyticum (strain ATCC 35319 / DSM 5812 / JCM 6584 / H10)</name>
    <name type="common">Clostridium cellulolyticum</name>
    <dbReference type="NCBI Taxonomy" id="394503"/>
    <lineage>
        <taxon>Bacteria</taxon>
        <taxon>Bacillati</taxon>
        <taxon>Bacillota</taxon>
        <taxon>Clostridia</taxon>
        <taxon>Eubacteriales</taxon>
        <taxon>Oscillospiraceae</taxon>
        <taxon>Ruminiclostridium</taxon>
    </lineage>
</organism>
<dbReference type="Pfam" id="PF00239">
    <property type="entry name" value="Resolvase"/>
    <property type="match status" value="1"/>
</dbReference>
<dbReference type="HOGENOM" id="CLU_010686_18_14_9"/>
<dbReference type="EMBL" id="CP001348">
    <property type="protein sequence ID" value="ACL76769.1"/>
    <property type="molecule type" value="Genomic_DNA"/>
</dbReference>
<dbReference type="Pfam" id="PF07508">
    <property type="entry name" value="Recombinase"/>
    <property type="match status" value="1"/>
</dbReference>
<evidence type="ECO:0000259" key="2">
    <source>
        <dbReference type="PROSITE" id="PS51736"/>
    </source>
</evidence>
<dbReference type="PANTHER" id="PTHR30461">
    <property type="entry name" value="DNA-INVERTASE FROM LAMBDOID PROPHAGE"/>
    <property type="match status" value="1"/>
</dbReference>
<protein>
    <submittedName>
        <fullName evidence="4">Resolvase domain protein</fullName>
    </submittedName>
</protein>
<dbReference type="RefSeq" id="WP_015925858.1">
    <property type="nucleotide sequence ID" value="NC_011898.1"/>
</dbReference>
<dbReference type="STRING" id="394503.Ccel_2440"/>
<gene>
    <name evidence="4" type="ordered locus">Ccel_2440</name>
</gene>
<proteinExistence type="predicted"/>
<dbReference type="PROSITE" id="PS51736">
    <property type="entry name" value="RECOMBINASES_3"/>
    <property type="match status" value="1"/>
</dbReference>
<dbReference type="PROSITE" id="PS51737">
    <property type="entry name" value="RECOMBINASE_DNA_BIND"/>
    <property type="match status" value="1"/>
</dbReference>
<dbReference type="Gene3D" id="3.90.1750.20">
    <property type="entry name" value="Putative Large Serine Recombinase, Chain B, Domain 2"/>
    <property type="match status" value="1"/>
</dbReference>
<dbReference type="SUPFAM" id="SSF53041">
    <property type="entry name" value="Resolvase-like"/>
    <property type="match status" value="1"/>
</dbReference>
<evidence type="ECO:0000256" key="1">
    <source>
        <dbReference type="SAM" id="Coils"/>
    </source>
</evidence>
<dbReference type="InterPro" id="IPR038109">
    <property type="entry name" value="DNA_bind_recomb_sf"/>
</dbReference>
<evidence type="ECO:0000259" key="3">
    <source>
        <dbReference type="PROSITE" id="PS51737"/>
    </source>
</evidence>
<dbReference type="InterPro" id="IPR025827">
    <property type="entry name" value="Zn_ribbon_recom_dom"/>
</dbReference>
<keyword evidence="1" id="KW-0175">Coiled coil</keyword>
<dbReference type="CDD" id="cd03768">
    <property type="entry name" value="SR_ResInv"/>
    <property type="match status" value="1"/>
</dbReference>
<dbReference type="InterPro" id="IPR006119">
    <property type="entry name" value="Resolv_N"/>
</dbReference>
<reference evidence="4 5" key="1">
    <citation type="submission" date="2009-01" db="EMBL/GenBank/DDBJ databases">
        <title>Complete sequence of Clostridium cellulolyticum H10.</title>
        <authorList>
            <consortium name="US DOE Joint Genome Institute"/>
            <person name="Lucas S."/>
            <person name="Copeland A."/>
            <person name="Lapidus A."/>
            <person name="Glavina del Rio T."/>
            <person name="Dalin E."/>
            <person name="Tice H."/>
            <person name="Bruce D."/>
            <person name="Goodwin L."/>
            <person name="Pitluck S."/>
            <person name="Chertkov O."/>
            <person name="Saunders E."/>
            <person name="Brettin T."/>
            <person name="Detter J.C."/>
            <person name="Han C."/>
            <person name="Larimer F."/>
            <person name="Land M."/>
            <person name="Hauser L."/>
            <person name="Kyrpides N."/>
            <person name="Ivanova N."/>
            <person name="Zhou J."/>
            <person name="Richardson P."/>
        </authorList>
    </citation>
    <scope>NUCLEOTIDE SEQUENCE [LARGE SCALE GENOMIC DNA]</scope>
    <source>
        <strain evidence="5">ATCC 35319 / DSM 5812 / JCM 6584 / H10</strain>
    </source>
</reference>
<dbReference type="InterPro" id="IPR011109">
    <property type="entry name" value="DNA_bind_recombinase_dom"/>
</dbReference>